<evidence type="ECO:0000256" key="5">
    <source>
        <dbReference type="SAM" id="Coils"/>
    </source>
</evidence>
<dbReference type="CDD" id="cd17574">
    <property type="entry name" value="REC_OmpR"/>
    <property type="match status" value="1"/>
</dbReference>
<dbReference type="Pfam" id="PF00072">
    <property type="entry name" value="Response_reg"/>
    <property type="match status" value="1"/>
</dbReference>
<dbReference type="CDD" id="cd00075">
    <property type="entry name" value="HATPase"/>
    <property type="match status" value="1"/>
</dbReference>
<dbReference type="InterPro" id="IPR003594">
    <property type="entry name" value="HATPase_dom"/>
</dbReference>
<evidence type="ECO:0000313" key="9">
    <source>
        <dbReference type="Proteomes" id="UP000306416"/>
    </source>
</evidence>
<dbReference type="PANTHER" id="PTHR43547">
    <property type="entry name" value="TWO-COMPONENT HISTIDINE KINASE"/>
    <property type="match status" value="1"/>
</dbReference>
<dbReference type="InterPro" id="IPR036890">
    <property type="entry name" value="HATPase_C_sf"/>
</dbReference>
<accession>A0A4S1CKV6</accession>
<dbReference type="InterPro" id="IPR011006">
    <property type="entry name" value="CheY-like_superfamily"/>
</dbReference>
<dbReference type="SMART" id="SM00387">
    <property type="entry name" value="HATPase_c"/>
    <property type="match status" value="1"/>
</dbReference>
<dbReference type="Pfam" id="PF02518">
    <property type="entry name" value="HATPase_c"/>
    <property type="match status" value="1"/>
</dbReference>
<dbReference type="Gene3D" id="3.30.565.10">
    <property type="entry name" value="Histidine kinase-like ATPase, C-terminal domain"/>
    <property type="match status" value="1"/>
</dbReference>
<keyword evidence="5" id="KW-0175">Coiled coil</keyword>
<evidence type="ECO:0000256" key="2">
    <source>
        <dbReference type="ARBA" id="ARBA00012438"/>
    </source>
</evidence>
<dbReference type="PANTHER" id="PTHR43547:SF2">
    <property type="entry name" value="HYBRID SIGNAL TRANSDUCTION HISTIDINE KINASE C"/>
    <property type="match status" value="1"/>
</dbReference>
<feature type="domain" description="Histidine kinase" evidence="6">
    <location>
        <begin position="168"/>
        <end position="412"/>
    </location>
</feature>
<comment type="caution">
    <text evidence="8">The sequence shown here is derived from an EMBL/GenBank/DDBJ whole genome shotgun (WGS) entry which is preliminary data.</text>
</comment>
<gene>
    <name evidence="8" type="ORF">E4633_02540</name>
</gene>
<dbReference type="EMBL" id="SRSC01000001">
    <property type="protein sequence ID" value="TGU74361.1"/>
    <property type="molecule type" value="Genomic_DNA"/>
</dbReference>
<evidence type="ECO:0000313" key="8">
    <source>
        <dbReference type="EMBL" id="TGU74361.1"/>
    </source>
</evidence>
<feature type="domain" description="Response regulatory" evidence="7">
    <location>
        <begin position="9"/>
        <end position="123"/>
    </location>
</feature>
<proteinExistence type="predicted"/>
<dbReference type="SMART" id="SM00448">
    <property type="entry name" value="REC"/>
    <property type="match status" value="1"/>
</dbReference>
<dbReference type="SUPFAM" id="SSF55874">
    <property type="entry name" value="ATPase domain of HSP90 chaperone/DNA topoisomerase II/histidine kinase"/>
    <property type="match status" value="1"/>
</dbReference>
<organism evidence="8 9">
    <name type="scientific">Geomonas terrae</name>
    <dbReference type="NCBI Taxonomy" id="2562681"/>
    <lineage>
        <taxon>Bacteria</taxon>
        <taxon>Pseudomonadati</taxon>
        <taxon>Thermodesulfobacteriota</taxon>
        <taxon>Desulfuromonadia</taxon>
        <taxon>Geobacterales</taxon>
        <taxon>Geobacteraceae</taxon>
        <taxon>Geomonas</taxon>
    </lineage>
</organism>
<keyword evidence="3 4" id="KW-0597">Phosphoprotein</keyword>
<dbReference type="InterPro" id="IPR005467">
    <property type="entry name" value="His_kinase_dom"/>
</dbReference>
<feature type="coiled-coil region" evidence="5">
    <location>
        <begin position="129"/>
        <end position="159"/>
    </location>
</feature>
<evidence type="ECO:0000256" key="4">
    <source>
        <dbReference type="PROSITE-ProRule" id="PRU00169"/>
    </source>
</evidence>
<dbReference type="Gene3D" id="1.10.287.130">
    <property type="match status" value="1"/>
</dbReference>
<evidence type="ECO:0000256" key="1">
    <source>
        <dbReference type="ARBA" id="ARBA00000085"/>
    </source>
</evidence>
<dbReference type="InterPro" id="IPR001789">
    <property type="entry name" value="Sig_transdc_resp-reg_receiver"/>
</dbReference>
<dbReference type="InterPro" id="IPR004358">
    <property type="entry name" value="Sig_transdc_His_kin-like_C"/>
</dbReference>
<dbReference type="PROSITE" id="PS50110">
    <property type="entry name" value="RESPONSE_REGULATORY"/>
    <property type="match status" value="1"/>
</dbReference>
<dbReference type="AlphaFoldDB" id="A0A4S1CKV6"/>
<dbReference type="Proteomes" id="UP000306416">
    <property type="component" value="Unassembled WGS sequence"/>
</dbReference>
<dbReference type="Gene3D" id="3.40.50.2300">
    <property type="match status" value="1"/>
</dbReference>
<name>A0A4S1CKV6_9BACT</name>
<reference evidence="8 9" key="1">
    <citation type="submission" date="2019-04" db="EMBL/GenBank/DDBJ databases">
        <title>Geobacter oryzae sp. nov., ferric-reducing bacteria isolated from paddy soil.</title>
        <authorList>
            <person name="Xu Z."/>
            <person name="Masuda Y."/>
            <person name="Itoh H."/>
            <person name="Senoo K."/>
        </authorList>
    </citation>
    <scope>NUCLEOTIDE SEQUENCE [LARGE SCALE GENOMIC DNA]</scope>
    <source>
        <strain evidence="8 9">Red111</strain>
    </source>
</reference>
<dbReference type="GO" id="GO:0000155">
    <property type="term" value="F:phosphorelay sensor kinase activity"/>
    <property type="evidence" value="ECO:0007669"/>
    <property type="project" value="TreeGrafter"/>
</dbReference>
<comment type="catalytic activity">
    <reaction evidence="1">
        <text>ATP + protein L-histidine = ADP + protein N-phospho-L-histidine.</text>
        <dbReference type="EC" id="2.7.13.3"/>
    </reaction>
</comment>
<evidence type="ECO:0000259" key="7">
    <source>
        <dbReference type="PROSITE" id="PS50110"/>
    </source>
</evidence>
<keyword evidence="9" id="KW-1185">Reference proteome</keyword>
<feature type="modified residue" description="4-aspartylphosphate" evidence="4">
    <location>
        <position position="58"/>
    </location>
</feature>
<dbReference type="PRINTS" id="PR00344">
    <property type="entry name" value="BCTRLSENSOR"/>
</dbReference>
<dbReference type="RefSeq" id="WP_135868693.1">
    <property type="nucleotide sequence ID" value="NZ_SRSC01000001.1"/>
</dbReference>
<sequence>MTEFPEQPDILVVDDSAAIRSYVVALLSQDGYRVREAVDGASALVALTSAPPDVMLLDVEMPGLSGLDVLRAPPLHDRMYSVILFTSQGTHEQIAAGLDLGADDYIVKPFQELDLLARIRAAVRNTRQKTALARARHEIEQTLAKLQKTQRKLVEQEKVGAVARLAAGAAHYINNPLGFVMSNLSTLERYAFALQQHANALTDLLRAADPDSAQAILQLEKKHRLRQINLDLPALLHETKEGGQRIALIVQQMAQLELGLANQAMQELELVGLMKPLVDMTTVLTPPGTQVHWSQPEHGVFVQGALTLLNTALVALLKNACEALGSAPGTISVSVAAQGELAEIVISDSGPGIPPENLPSLFDPFFTTKAPDSHVGLGLTIAQRFIAGHGGRILISSDASGTCVRVELPISPHLGGATATD</sequence>
<evidence type="ECO:0000259" key="6">
    <source>
        <dbReference type="PROSITE" id="PS50109"/>
    </source>
</evidence>
<evidence type="ECO:0000256" key="3">
    <source>
        <dbReference type="ARBA" id="ARBA00022553"/>
    </source>
</evidence>
<dbReference type="SUPFAM" id="SSF52172">
    <property type="entry name" value="CheY-like"/>
    <property type="match status" value="1"/>
</dbReference>
<dbReference type="PROSITE" id="PS50109">
    <property type="entry name" value="HIS_KIN"/>
    <property type="match status" value="1"/>
</dbReference>
<protein>
    <recommendedName>
        <fullName evidence="2">histidine kinase</fullName>
        <ecNumber evidence="2">2.7.13.3</ecNumber>
    </recommendedName>
</protein>
<dbReference type="EC" id="2.7.13.3" evidence="2"/>